<reference evidence="1" key="2">
    <citation type="submission" date="2022-01" db="EMBL/GenBank/DDBJ databases">
        <authorList>
            <person name="Yamashiro T."/>
            <person name="Shiraishi A."/>
            <person name="Satake H."/>
            <person name="Nakayama K."/>
        </authorList>
    </citation>
    <scope>NUCLEOTIDE SEQUENCE</scope>
</reference>
<evidence type="ECO:0000313" key="1">
    <source>
        <dbReference type="EMBL" id="GJT59266.1"/>
    </source>
</evidence>
<protein>
    <submittedName>
        <fullName evidence="1">Uncharacterized protein</fullName>
    </submittedName>
</protein>
<reference evidence="1" key="1">
    <citation type="journal article" date="2022" name="Int. J. Mol. Sci.">
        <title>Draft Genome of Tanacetum Coccineum: Genomic Comparison of Closely Related Tanacetum-Family Plants.</title>
        <authorList>
            <person name="Yamashiro T."/>
            <person name="Shiraishi A."/>
            <person name="Nakayama K."/>
            <person name="Satake H."/>
        </authorList>
    </citation>
    <scope>NUCLEOTIDE SEQUENCE</scope>
</reference>
<keyword evidence="2" id="KW-1185">Reference proteome</keyword>
<name>A0ABQ5F7A4_9ASTR</name>
<sequence>MYMKGFCGYQLQPYEYEVLMLFSNHKLHHSHSLEPSVSTAPISIYSGEPSAVVFTSAPILLLKWDQEMGNRVWSCEMRVSNSVLTKRSRFSMKEVGESFGRRDMWRRVMKSIKIALLSDKINLLIPCGPLAMLVDH</sequence>
<proteinExistence type="predicted"/>
<gene>
    <name evidence="1" type="ORF">Tco_1002799</name>
</gene>
<comment type="caution">
    <text evidence="1">The sequence shown here is derived from an EMBL/GenBank/DDBJ whole genome shotgun (WGS) entry which is preliminary data.</text>
</comment>
<accession>A0ABQ5F7A4</accession>
<dbReference type="EMBL" id="BQNB010017094">
    <property type="protein sequence ID" value="GJT59266.1"/>
    <property type="molecule type" value="Genomic_DNA"/>
</dbReference>
<dbReference type="Proteomes" id="UP001151760">
    <property type="component" value="Unassembled WGS sequence"/>
</dbReference>
<evidence type="ECO:0000313" key="2">
    <source>
        <dbReference type="Proteomes" id="UP001151760"/>
    </source>
</evidence>
<organism evidence="1 2">
    <name type="scientific">Tanacetum coccineum</name>
    <dbReference type="NCBI Taxonomy" id="301880"/>
    <lineage>
        <taxon>Eukaryota</taxon>
        <taxon>Viridiplantae</taxon>
        <taxon>Streptophyta</taxon>
        <taxon>Embryophyta</taxon>
        <taxon>Tracheophyta</taxon>
        <taxon>Spermatophyta</taxon>
        <taxon>Magnoliopsida</taxon>
        <taxon>eudicotyledons</taxon>
        <taxon>Gunneridae</taxon>
        <taxon>Pentapetalae</taxon>
        <taxon>asterids</taxon>
        <taxon>campanulids</taxon>
        <taxon>Asterales</taxon>
        <taxon>Asteraceae</taxon>
        <taxon>Asteroideae</taxon>
        <taxon>Anthemideae</taxon>
        <taxon>Anthemidinae</taxon>
        <taxon>Tanacetum</taxon>
    </lineage>
</organism>